<keyword evidence="9" id="KW-1185">Reference proteome</keyword>
<evidence type="ECO:0000256" key="4">
    <source>
        <dbReference type="ARBA" id="ARBA00022833"/>
    </source>
</evidence>
<reference evidence="8" key="1">
    <citation type="journal article" date="2020" name="Stud. Mycol.">
        <title>101 Dothideomycetes genomes: a test case for predicting lifestyles and emergence of pathogens.</title>
        <authorList>
            <person name="Haridas S."/>
            <person name="Albert R."/>
            <person name="Binder M."/>
            <person name="Bloem J."/>
            <person name="Labutti K."/>
            <person name="Salamov A."/>
            <person name="Andreopoulos B."/>
            <person name="Baker S."/>
            <person name="Barry K."/>
            <person name="Bills G."/>
            <person name="Bluhm B."/>
            <person name="Cannon C."/>
            <person name="Castanera R."/>
            <person name="Culley D."/>
            <person name="Daum C."/>
            <person name="Ezra D."/>
            <person name="Gonzalez J."/>
            <person name="Henrissat B."/>
            <person name="Kuo A."/>
            <person name="Liang C."/>
            <person name="Lipzen A."/>
            <person name="Lutzoni F."/>
            <person name="Magnuson J."/>
            <person name="Mondo S."/>
            <person name="Nolan M."/>
            <person name="Ohm R."/>
            <person name="Pangilinan J."/>
            <person name="Park H.-J."/>
            <person name="Ramirez L."/>
            <person name="Alfaro M."/>
            <person name="Sun H."/>
            <person name="Tritt A."/>
            <person name="Yoshinaga Y."/>
            <person name="Zwiers L.-H."/>
            <person name="Turgeon B."/>
            <person name="Goodwin S."/>
            <person name="Spatafora J."/>
            <person name="Crous P."/>
            <person name="Grigoriev I."/>
        </authorList>
    </citation>
    <scope>NUCLEOTIDE SEQUENCE</scope>
    <source>
        <strain evidence="8">CBS 113818</strain>
    </source>
</reference>
<dbReference type="AlphaFoldDB" id="A0A6A7A6U2"/>
<keyword evidence="1" id="KW-0479">Metal-binding</keyword>
<dbReference type="PROSITE" id="PS50157">
    <property type="entry name" value="ZINC_FINGER_C2H2_2"/>
    <property type="match status" value="1"/>
</dbReference>
<evidence type="ECO:0000313" key="8">
    <source>
        <dbReference type="EMBL" id="KAF2829011.1"/>
    </source>
</evidence>
<dbReference type="Pfam" id="PF12874">
    <property type="entry name" value="zf-met"/>
    <property type="match status" value="1"/>
</dbReference>
<dbReference type="SUPFAM" id="SSF57667">
    <property type="entry name" value="beta-beta-alpha zinc fingers"/>
    <property type="match status" value="1"/>
</dbReference>
<proteinExistence type="predicted"/>
<keyword evidence="3 5" id="KW-0863">Zinc-finger</keyword>
<feature type="region of interest" description="Disordered" evidence="6">
    <location>
        <begin position="1"/>
        <end position="22"/>
    </location>
</feature>
<name>A0A6A7A6U2_9PLEO</name>
<dbReference type="InterPro" id="IPR036236">
    <property type="entry name" value="Znf_C2H2_sf"/>
</dbReference>
<dbReference type="InterPro" id="IPR013087">
    <property type="entry name" value="Znf_C2H2_type"/>
</dbReference>
<evidence type="ECO:0000256" key="3">
    <source>
        <dbReference type="ARBA" id="ARBA00022771"/>
    </source>
</evidence>
<dbReference type="SMART" id="SM00355">
    <property type="entry name" value="ZnF_C2H2"/>
    <property type="match status" value="9"/>
</dbReference>
<dbReference type="Gene3D" id="3.30.160.60">
    <property type="entry name" value="Classic Zinc Finger"/>
    <property type="match status" value="2"/>
</dbReference>
<evidence type="ECO:0000256" key="5">
    <source>
        <dbReference type="PROSITE-ProRule" id="PRU00042"/>
    </source>
</evidence>
<gene>
    <name evidence="8" type="ORF">CC86DRAFT_379779</name>
</gene>
<dbReference type="PANTHER" id="PTHR24379">
    <property type="entry name" value="KRAB AND ZINC FINGER DOMAIN-CONTAINING"/>
    <property type="match status" value="1"/>
</dbReference>
<evidence type="ECO:0000256" key="6">
    <source>
        <dbReference type="SAM" id="MobiDB-lite"/>
    </source>
</evidence>
<feature type="domain" description="C2H2-type" evidence="7">
    <location>
        <begin position="407"/>
        <end position="427"/>
    </location>
</feature>
<dbReference type="GO" id="GO:0008270">
    <property type="term" value="F:zinc ion binding"/>
    <property type="evidence" value="ECO:0007669"/>
    <property type="project" value="UniProtKB-KW"/>
</dbReference>
<evidence type="ECO:0000259" key="7">
    <source>
        <dbReference type="PROSITE" id="PS50157"/>
    </source>
</evidence>
<organism evidence="8 9">
    <name type="scientific">Ophiobolus disseminans</name>
    <dbReference type="NCBI Taxonomy" id="1469910"/>
    <lineage>
        <taxon>Eukaryota</taxon>
        <taxon>Fungi</taxon>
        <taxon>Dikarya</taxon>
        <taxon>Ascomycota</taxon>
        <taxon>Pezizomycotina</taxon>
        <taxon>Dothideomycetes</taxon>
        <taxon>Pleosporomycetidae</taxon>
        <taxon>Pleosporales</taxon>
        <taxon>Pleosporineae</taxon>
        <taxon>Phaeosphaeriaceae</taxon>
        <taxon>Ophiobolus</taxon>
    </lineage>
</organism>
<sequence length="461" mass="52552">MADKGNNRYALFGDQNENASPVGRPITDASRNPFLNQVADDSTPWQEVKKRGAQPAPPLRIINNQAKATTIRVRTTSASTVETSDKGYDPHENWCGVCSQKFPSKPALLSHIKQTPDHKHYCNLCKRVFKDLNGLKNHLENSYGHEVYCNLCFSAFINDWGLKNHFENNYTVGHEYVCLTCLLGFRSRIELERHLQTAEKHTWCESCYRRFRNQDERDEHWQKTNKHKHCLQPGCEFDGPSQTELDNHLAIDHFQCAGCKRISPSQTKLNNHLEACTFAIACHQCAEPCAGQNQLALHLQMCFYCAECGFQTYHEGNYKIHMTKHASATISCWGCDAPMRTYSSLINHLESGRCPSFPDPTRLTMCLGKWWYSPLYMDIDIHVTIRTGRADLNTMREWMDGGLLAPFVCRDETCGKTFGHLSSLVLHCESQACGWDIARLNMPGLEKEFQQCCLRRDSGTA</sequence>
<dbReference type="Proteomes" id="UP000799424">
    <property type="component" value="Unassembled WGS sequence"/>
</dbReference>
<dbReference type="EMBL" id="MU006221">
    <property type="protein sequence ID" value="KAF2829011.1"/>
    <property type="molecule type" value="Genomic_DNA"/>
</dbReference>
<evidence type="ECO:0000256" key="2">
    <source>
        <dbReference type="ARBA" id="ARBA00022737"/>
    </source>
</evidence>
<protein>
    <recommendedName>
        <fullName evidence="7">C2H2-type domain-containing protein</fullName>
    </recommendedName>
</protein>
<evidence type="ECO:0000256" key="1">
    <source>
        <dbReference type="ARBA" id="ARBA00022723"/>
    </source>
</evidence>
<dbReference type="OrthoDB" id="6105938at2759"/>
<keyword evidence="4" id="KW-0862">Zinc</keyword>
<dbReference type="PANTHER" id="PTHR24379:SF121">
    <property type="entry name" value="C2H2-TYPE DOMAIN-CONTAINING PROTEIN"/>
    <property type="match status" value="1"/>
</dbReference>
<keyword evidence="2" id="KW-0677">Repeat</keyword>
<evidence type="ECO:0000313" key="9">
    <source>
        <dbReference type="Proteomes" id="UP000799424"/>
    </source>
</evidence>
<accession>A0A6A7A6U2</accession>